<feature type="transmembrane region" description="Helical" evidence="1">
    <location>
        <begin position="6"/>
        <end position="27"/>
    </location>
</feature>
<keyword evidence="3" id="KW-1185">Reference proteome</keyword>
<dbReference type="EMBL" id="JACDXX010000031">
    <property type="protein sequence ID" value="MCB5412180.1"/>
    <property type="molecule type" value="Genomic_DNA"/>
</dbReference>
<organism evidence="2 3">
    <name type="scientific">Pseudogemmobacter faecipullorum</name>
    <dbReference type="NCBI Taxonomy" id="2755041"/>
    <lineage>
        <taxon>Bacteria</taxon>
        <taxon>Pseudomonadati</taxon>
        <taxon>Pseudomonadota</taxon>
        <taxon>Alphaproteobacteria</taxon>
        <taxon>Rhodobacterales</taxon>
        <taxon>Paracoccaceae</taxon>
        <taxon>Pseudogemmobacter</taxon>
    </lineage>
</organism>
<evidence type="ECO:0000256" key="1">
    <source>
        <dbReference type="SAM" id="Phobius"/>
    </source>
</evidence>
<protein>
    <submittedName>
        <fullName evidence="2">Uncharacterized protein</fullName>
    </submittedName>
</protein>
<dbReference type="RefSeq" id="WP_226937602.1">
    <property type="nucleotide sequence ID" value="NZ_JACDXX010000031.1"/>
</dbReference>
<keyword evidence="1" id="KW-1133">Transmembrane helix</keyword>
<dbReference type="Proteomes" id="UP001198571">
    <property type="component" value="Unassembled WGS sequence"/>
</dbReference>
<keyword evidence="1" id="KW-0812">Transmembrane</keyword>
<name>A0ABS8CS04_9RHOB</name>
<gene>
    <name evidence="2" type="ORF">H0485_19575</name>
</gene>
<keyword evidence="1" id="KW-0472">Membrane</keyword>
<evidence type="ECO:0000313" key="2">
    <source>
        <dbReference type="EMBL" id="MCB5412180.1"/>
    </source>
</evidence>
<reference evidence="2 3" key="1">
    <citation type="submission" date="2020-07" db="EMBL/GenBank/DDBJ databases">
        <title>Pseudogemmobacter sp. nov., isolated from poultry manure in Taiwan.</title>
        <authorList>
            <person name="Lin S.-Y."/>
            <person name="Tang Y.-S."/>
            <person name="Young C.-C."/>
        </authorList>
    </citation>
    <scope>NUCLEOTIDE SEQUENCE [LARGE SCALE GENOMIC DNA]</scope>
    <source>
        <strain evidence="2 3">CC-YST710</strain>
    </source>
</reference>
<sequence length="153" mass="16966">MADFSILQGVLSGAGGGLIIKLIDYFANKSAKKDDRANAWIDRDLQEITSLASELRTIACAYWSIDGDEDTRHQAEAAMTGKLFYLGKLVYSTFCSHRELAAKAETALNSFDDSITGGDYRVSGRKADPLRLHNIETTCHGLIFECSRIRREL</sequence>
<comment type="caution">
    <text evidence="2">The sequence shown here is derived from an EMBL/GenBank/DDBJ whole genome shotgun (WGS) entry which is preliminary data.</text>
</comment>
<evidence type="ECO:0000313" key="3">
    <source>
        <dbReference type="Proteomes" id="UP001198571"/>
    </source>
</evidence>
<proteinExistence type="predicted"/>
<accession>A0ABS8CS04</accession>